<evidence type="ECO:0000313" key="4">
    <source>
        <dbReference type="Proteomes" id="UP000824596"/>
    </source>
</evidence>
<feature type="compositionally biased region" description="Gly residues" evidence="1">
    <location>
        <begin position="166"/>
        <end position="202"/>
    </location>
</feature>
<dbReference type="EMBL" id="JAIZPD010000009">
    <property type="protein sequence ID" value="KAH0960999.1"/>
    <property type="molecule type" value="Genomic_DNA"/>
</dbReference>
<sequence length="643" mass="65071">MVAQKFILTSAMAATVMAGTMGEKPIIFGCGTPQPPEEAMNYRSSNTNPGLRKRQTPPTSGNSSVVTLGIHYIVCCPGGKCQASEAQLDKQTELTNEHFKGSGIKLEKKQKATPMDGNCDNISIQSPETSTGGPQGPIGPGGGPGVTGGSGDPGLGRRQIVDPDGNGLGPDGNGLGPGGNGLGPGGNGLGPGGNGLGPGGPSRGSSPWMDVINQYRQGDVDTIQMLIVGKQSGNTRGVCMLPMPNQGIDPNNDGCAVDVTALPVIEDNSLVGRVKRLVGRATTGTSDSRIATHEIAHGLGLPHPFTEGLGEKDLNRRQLGGQGGPPTCSNNDHFSDTEPQAGPTIGCPDEDGGANPGGPGGPGGPRGGQARRLFGRAMGVLFNRQAKSTNGNEKTEQDGTGEKVDAGTGEQVGGCVRGANQHNVMDYSTCSVKGFSPQQSKHMNAVAKYRLGEEDTMPVFPVVTSQRSMQLESPAGSKPQGSDGSTKTPKSSPTSKKPNPLGGGSQDPTGGSQGSDGSTKTPKSSPTSKKPNPLGGGSQGPTGGSQGSDGSTKTPKSSPTSKKPNPLGGDSQGTAGGSQGSDRSLQVPGRPPIPDQDPDTNQGVNFPPSLNSPPQPKFPDSSSESGGSQNIPVPPVEIGGGED</sequence>
<feature type="compositionally biased region" description="Gly residues" evidence="1">
    <location>
        <begin position="354"/>
        <end position="367"/>
    </location>
</feature>
<feature type="compositionally biased region" description="Low complexity" evidence="1">
    <location>
        <begin position="548"/>
        <end position="564"/>
    </location>
</feature>
<dbReference type="Gene3D" id="3.40.390.10">
    <property type="entry name" value="Collagenase (Catalytic Domain)"/>
    <property type="match status" value="1"/>
</dbReference>
<feature type="region of interest" description="Disordered" evidence="1">
    <location>
        <begin position="33"/>
        <end position="63"/>
    </location>
</feature>
<dbReference type="GeneID" id="68357281"/>
<protein>
    <recommendedName>
        <fullName evidence="5">Metalloprotease</fullName>
    </recommendedName>
</protein>
<dbReference type="Proteomes" id="UP000824596">
    <property type="component" value="Unassembled WGS sequence"/>
</dbReference>
<dbReference type="InterPro" id="IPR024079">
    <property type="entry name" value="MetalloPept_cat_dom_sf"/>
</dbReference>
<feature type="compositionally biased region" description="Gly residues" evidence="1">
    <location>
        <begin position="570"/>
        <end position="579"/>
    </location>
</feature>
<feature type="signal peptide" evidence="2">
    <location>
        <begin position="1"/>
        <end position="22"/>
    </location>
</feature>
<feature type="compositionally biased region" description="Gly residues" evidence="1">
    <location>
        <begin position="534"/>
        <end position="547"/>
    </location>
</feature>
<accession>A0A9P8MTQ9</accession>
<dbReference type="AlphaFoldDB" id="A0A9P8MTQ9"/>
<organism evidence="3 4">
    <name type="scientific">Hirsutella rhossiliensis</name>
    <dbReference type="NCBI Taxonomy" id="111463"/>
    <lineage>
        <taxon>Eukaryota</taxon>
        <taxon>Fungi</taxon>
        <taxon>Dikarya</taxon>
        <taxon>Ascomycota</taxon>
        <taxon>Pezizomycotina</taxon>
        <taxon>Sordariomycetes</taxon>
        <taxon>Hypocreomycetidae</taxon>
        <taxon>Hypocreales</taxon>
        <taxon>Ophiocordycipitaceae</taxon>
        <taxon>Hirsutella</taxon>
    </lineage>
</organism>
<dbReference type="GO" id="GO:0008237">
    <property type="term" value="F:metallopeptidase activity"/>
    <property type="evidence" value="ECO:0007669"/>
    <property type="project" value="InterPro"/>
</dbReference>
<feature type="region of interest" description="Disordered" evidence="1">
    <location>
        <begin position="107"/>
        <end position="209"/>
    </location>
</feature>
<keyword evidence="4" id="KW-1185">Reference proteome</keyword>
<evidence type="ECO:0008006" key="5">
    <source>
        <dbReference type="Google" id="ProtNLM"/>
    </source>
</evidence>
<comment type="caution">
    <text evidence="3">The sequence shown here is derived from an EMBL/GenBank/DDBJ whole genome shotgun (WGS) entry which is preliminary data.</text>
</comment>
<feature type="compositionally biased region" description="Low complexity" evidence="1">
    <location>
        <begin position="518"/>
        <end position="531"/>
    </location>
</feature>
<proteinExistence type="predicted"/>
<name>A0A9P8MTQ9_9HYPO</name>
<feature type="compositionally biased region" description="Basic and acidic residues" evidence="1">
    <location>
        <begin position="393"/>
        <end position="405"/>
    </location>
</feature>
<feature type="compositionally biased region" description="Polar residues" evidence="1">
    <location>
        <begin position="620"/>
        <end position="631"/>
    </location>
</feature>
<feature type="compositionally biased region" description="Gly residues" evidence="1">
    <location>
        <begin position="133"/>
        <end position="154"/>
    </location>
</feature>
<dbReference type="RefSeq" id="XP_044718512.1">
    <property type="nucleotide sequence ID" value="XM_044866623.1"/>
</dbReference>
<feature type="compositionally biased region" description="Low complexity" evidence="1">
    <location>
        <begin position="485"/>
        <end position="498"/>
    </location>
</feature>
<evidence type="ECO:0000256" key="1">
    <source>
        <dbReference type="SAM" id="MobiDB-lite"/>
    </source>
</evidence>
<evidence type="ECO:0000256" key="2">
    <source>
        <dbReference type="SAM" id="SignalP"/>
    </source>
</evidence>
<dbReference type="OrthoDB" id="4924203at2759"/>
<evidence type="ECO:0000313" key="3">
    <source>
        <dbReference type="EMBL" id="KAH0960999.1"/>
    </source>
</evidence>
<gene>
    <name evidence="3" type="ORF">HRG_08152</name>
</gene>
<reference evidence="3" key="1">
    <citation type="submission" date="2021-09" db="EMBL/GenBank/DDBJ databases">
        <title>A high-quality genome of the endoparasitic fungus Hirsutella rhossiliensis with a comparison of Hirsutella genomes reveals transposable elements contributing to genome size variation.</title>
        <authorList>
            <person name="Lin R."/>
            <person name="Jiao Y."/>
            <person name="Sun X."/>
            <person name="Ling J."/>
            <person name="Xie B."/>
            <person name="Cheng X."/>
        </authorList>
    </citation>
    <scope>NUCLEOTIDE SEQUENCE</scope>
    <source>
        <strain evidence="3">HR02</strain>
    </source>
</reference>
<feature type="compositionally biased region" description="Polar residues" evidence="1">
    <location>
        <begin position="120"/>
        <end position="131"/>
    </location>
</feature>
<feature type="region of interest" description="Disordered" evidence="1">
    <location>
        <begin position="310"/>
        <end position="410"/>
    </location>
</feature>
<feature type="region of interest" description="Disordered" evidence="1">
    <location>
        <begin position="467"/>
        <end position="643"/>
    </location>
</feature>
<feature type="chain" id="PRO_5040319192" description="Metalloprotease" evidence="2">
    <location>
        <begin position="23"/>
        <end position="643"/>
    </location>
</feature>
<keyword evidence="2" id="KW-0732">Signal</keyword>